<dbReference type="RefSeq" id="WP_135770296.1">
    <property type="nucleotide sequence ID" value="NZ_RQFT01000003.1"/>
</dbReference>
<dbReference type="EMBL" id="RQFT01000003">
    <property type="protein sequence ID" value="TGL08452.1"/>
    <property type="molecule type" value="Genomic_DNA"/>
</dbReference>
<sequence length="533" mass="58251">MLKKISKFFKKIIFIFLIMLLHISSNDCKLNLNNPSDPRSKSYFETAIWNAYLRSLCNPNLKGNVTLGSGSYFTAINDLKRIGEDIYFTATVSEPVVWNGRTTGINFSFSGTTPTTNLILVKINGRTFNIEWLDYLGTSNGSFQDTGYASVYSFSNGDIGVSTIVTNTQTGSLSTKASDPAPAVYVLRFSSEGHRRWTRYLNKSATEFNAGNGFVSVSDQHDRIHIFYQTLNSSGTADTVGFSNMPTPINQTSGILNKSEIGWATINGDGSENSQRFLVGNSGNTFPITLNTAVSSGSNLFLSGKTNDEIAGFTGHPSVGNTGSSVFMISLNLDFTISNIRYYGDATGTGEANIAKMTIDRDRIYALGASNTTFGNPSQAFLSGSNDSLLYMRFDLMSNLVWHSFLGSSTSGLINDPAILAFEGRTYSVTSKVVGGFDGQRFTGYNEISSGNSINLFPSVTARINPEDGKFHTLFYETNSDSTISASITRLRAFRHYQDVCFGRMVTAKNEFLDNGGNIGYIEVFTRPANEEP</sequence>
<accession>A0A7I0HWM8</accession>
<name>A0A7I0HWM8_9LEPT</name>
<comment type="caution">
    <text evidence="1">The sequence shown here is derived from an EMBL/GenBank/DDBJ whole genome shotgun (WGS) entry which is preliminary data.</text>
</comment>
<proteinExistence type="predicted"/>
<protein>
    <submittedName>
        <fullName evidence="1">Uncharacterized protein</fullName>
    </submittedName>
</protein>
<evidence type="ECO:0000313" key="1">
    <source>
        <dbReference type="EMBL" id="TGL08452.1"/>
    </source>
</evidence>
<gene>
    <name evidence="1" type="ORF">EHQ43_05260</name>
</gene>
<evidence type="ECO:0000313" key="2">
    <source>
        <dbReference type="Proteomes" id="UP000297641"/>
    </source>
</evidence>
<organism evidence="1 2">
    <name type="scientific">Leptospira bouyouniensis</name>
    <dbReference type="NCBI Taxonomy" id="2484911"/>
    <lineage>
        <taxon>Bacteria</taxon>
        <taxon>Pseudomonadati</taxon>
        <taxon>Spirochaetota</taxon>
        <taxon>Spirochaetia</taxon>
        <taxon>Leptospirales</taxon>
        <taxon>Leptospiraceae</taxon>
        <taxon>Leptospira</taxon>
    </lineage>
</organism>
<reference evidence="1 2" key="1">
    <citation type="journal article" date="2019" name="PLoS Negl. Trop. Dis.">
        <title>Revisiting the worldwide diversity of Leptospira species in the environment.</title>
        <authorList>
            <person name="Vincent A.T."/>
            <person name="Schiettekatte O."/>
            <person name="Bourhy P."/>
            <person name="Veyrier F.J."/>
            <person name="Picardeau M."/>
        </authorList>
    </citation>
    <scope>NUCLEOTIDE SEQUENCE [LARGE SCALE GENOMIC DNA]</scope>
    <source>
        <strain evidence="1 2">201800273</strain>
    </source>
</reference>
<dbReference type="Proteomes" id="UP000297641">
    <property type="component" value="Unassembled WGS sequence"/>
</dbReference>
<dbReference type="AlphaFoldDB" id="A0A7I0HWM8"/>